<dbReference type="STRING" id="1094556.MCY_01739"/>
<dbReference type="RefSeq" id="WP_007348029.1">
    <property type="nucleotide sequence ID" value="NZ_JH725074.1"/>
</dbReference>
<evidence type="ECO:0000313" key="4">
    <source>
        <dbReference type="Proteomes" id="UP000001077"/>
    </source>
</evidence>
<dbReference type="AlphaFoldDB" id="J0Z4M0"/>
<name>J0Z4M0_9HYPH</name>
<dbReference type="Pfam" id="PF21916">
    <property type="entry name" value="mtd_2nd"/>
    <property type="match status" value="1"/>
</dbReference>
<protein>
    <recommendedName>
        <fullName evidence="2">Major tropism determinant second domain-containing protein</fullName>
    </recommendedName>
</protein>
<evidence type="ECO:0000256" key="1">
    <source>
        <dbReference type="SAM" id="MobiDB-lite"/>
    </source>
</evidence>
<feature type="domain" description="Major tropism determinant second" evidence="2">
    <location>
        <begin position="247"/>
        <end position="333"/>
    </location>
</feature>
<dbReference type="EMBL" id="AILY01000064">
    <property type="protein sequence ID" value="EJF82488.1"/>
    <property type="molecule type" value="Genomic_DNA"/>
</dbReference>
<keyword evidence="4" id="KW-1185">Reference proteome</keyword>
<dbReference type="HOGENOM" id="CLU_517343_0_0_5"/>
<feature type="compositionally biased region" description="Basic and acidic residues" evidence="1">
    <location>
        <begin position="78"/>
        <end position="93"/>
    </location>
</feature>
<proteinExistence type="predicted"/>
<dbReference type="Proteomes" id="UP000001077">
    <property type="component" value="Unassembled WGS sequence"/>
</dbReference>
<feature type="compositionally biased region" description="Low complexity" evidence="1">
    <location>
        <begin position="1"/>
        <end position="13"/>
    </location>
</feature>
<accession>J0Z4M0</accession>
<dbReference type="SUPFAM" id="SSF141658">
    <property type="entry name" value="Bacteriophage trimeric proteins domain"/>
    <property type="match status" value="1"/>
</dbReference>
<evidence type="ECO:0000313" key="3">
    <source>
        <dbReference type="EMBL" id="EJF82488.1"/>
    </source>
</evidence>
<feature type="compositionally biased region" description="Polar residues" evidence="1">
    <location>
        <begin position="39"/>
        <end position="56"/>
    </location>
</feature>
<gene>
    <name evidence="3" type="ORF">MCY_01739</name>
</gene>
<evidence type="ECO:0000259" key="2">
    <source>
        <dbReference type="Pfam" id="PF21916"/>
    </source>
</evidence>
<dbReference type="SUPFAM" id="SSF56436">
    <property type="entry name" value="C-type lectin-like"/>
    <property type="match status" value="1"/>
</dbReference>
<dbReference type="InterPro" id="IPR016187">
    <property type="entry name" value="CTDL_fold"/>
</dbReference>
<comment type="caution">
    <text evidence="3">The sequence shown here is derived from an EMBL/GenBank/DDBJ whole genome shotgun (WGS) entry which is preliminary data.</text>
</comment>
<sequence>TSTSVTELTKTTSQVQTASETALTEVRSAKSTAEEARSLATQASTGSTEAQKTSEQALREATSAKATADLASTAANDAKGRADEAKTTSEEAKTLAQESKNVCAEAKQTVADVKVVAEKALSTAHTVQQTCDERNRKVSEALTQSSEAKTLAEQANAKAASVEKVTQETKESLDLVNKLSVANSELVKDLVPKVSAIYRPVINDVAFAQPQRFLEASVRNRRAVLLHKGTYLRFFSDDNDRYPLYYVTENKYLDLPESCEAGKDYYIYMTRKFDSDDISFHISDNGNLKDTDTVQYSKILGGFHTLCADVGIIEGHQLSGLKAGDVLPYSVWCLNHRPYSDPEGMVYNPDLDIWVDIYLQSGTGYNTRSAYGVPVITNREYSSHAHDLLDVGKRLLTDEEFVSSMAFSNSNTFIAGDQEPSPKHSGGHVDTENRRMISWIGCEDACGYLWQFLSGCYPVLHLHQSDTEEGESYYYSKEMAMLAGGCWGGDRSHYLVRSFSHGRYETSEKITARGCSHSCNFTWITS</sequence>
<reference evidence="3 4" key="1">
    <citation type="submission" date="2012-03" db="EMBL/GenBank/DDBJ databases">
        <title>The Genome Sequence of Bartonella rattimassiliensis 15908.</title>
        <authorList>
            <consortium name="The Broad Institute Genome Sequencing Platform"/>
            <consortium name="The Broad Institute Genome Sequencing Center for Infectious Disease"/>
            <person name="Feldgarden M."/>
            <person name="Kirby J."/>
            <person name="Kosoy M."/>
            <person name="Birtles R."/>
            <person name="Probert W.S."/>
            <person name="Chiaraviglio L."/>
            <person name="Young S.K."/>
            <person name="Zeng Q."/>
            <person name="Gargeya S."/>
            <person name="Fitzgerald M."/>
            <person name="Haas B."/>
            <person name="Abouelleil A."/>
            <person name="Alvarado L."/>
            <person name="Arachchi H.M."/>
            <person name="Berlin A."/>
            <person name="Chapman S.B."/>
            <person name="Gearin G."/>
            <person name="Goldberg J."/>
            <person name="Griggs A."/>
            <person name="Gujja S."/>
            <person name="Hansen M."/>
            <person name="Heiman D."/>
            <person name="Howarth C."/>
            <person name="Larimer J."/>
            <person name="Lui A."/>
            <person name="MacDonald P.J.P."/>
            <person name="McCowen C."/>
            <person name="Montmayeur A."/>
            <person name="Murphy C."/>
            <person name="Neiman D."/>
            <person name="Pearson M."/>
            <person name="Priest M."/>
            <person name="Roberts A."/>
            <person name="Saif S."/>
            <person name="Shea T."/>
            <person name="Sisk P."/>
            <person name="Stolte C."/>
            <person name="Sykes S."/>
            <person name="Wortman J."/>
            <person name="Nusbaum C."/>
            <person name="Birren B."/>
        </authorList>
    </citation>
    <scope>NUCLEOTIDE SEQUENCE [LARGE SCALE GENOMIC DNA]</scope>
    <source>
        <strain evidence="3 4">15908</strain>
    </source>
</reference>
<feature type="non-terminal residue" evidence="3">
    <location>
        <position position="1"/>
    </location>
</feature>
<dbReference type="InterPro" id="IPR042095">
    <property type="entry name" value="SUMF_sf"/>
</dbReference>
<dbReference type="PATRIC" id="fig|1094556.3.peg.1954"/>
<organism evidence="3 4">
    <name type="scientific">Bartonella rattimassiliensis 15908</name>
    <dbReference type="NCBI Taxonomy" id="1094556"/>
    <lineage>
        <taxon>Bacteria</taxon>
        <taxon>Pseudomonadati</taxon>
        <taxon>Pseudomonadota</taxon>
        <taxon>Alphaproteobacteria</taxon>
        <taxon>Hyphomicrobiales</taxon>
        <taxon>Bartonellaceae</taxon>
        <taxon>Bartonella</taxon>
    </lineage>
</organism>
<dbReference type="Gene3D" id="2.80.20.10">
    <property type="entry name" value="Tail fiber receptor-binding protein"/>
    <property type="match status" value="1"/>
</dbReference>
<dbReference type="eggNOG" id="ENOG50335PW">
    <property type="taxonomic scope" value="Bacteria"/>
</dbReference>
<dbReference type="InterPro" id="IPR054114">
    <property type="entry name" value="Mtd_2nd"/>
</dbReference>
<feature type="compositionally biased region" description="Low complexity" evidence="1">
    <location>
        <begin position="61"/>
        <end position="77"/>
    </location>
</feature>
<dbReference type="Gene3D" id="3.90.1580.10">
    <property type="entry name" value="paralog of FGE (formylglycine-generating enzyme)"/>
    <property type="match status" value="1"/>
</dbReference>
<feature type="region of interest" description="Disordered" evidence="1">
    <location>
        <begin position="1"/>
        <end position="93"/>
    </location>
</feature>